<dbReference type="SUPFAM" id="SSF52047">
    <property type="entry name" value="RNI-like"/>
    <property type="match status" value="1"/>
</dbReference>
<reference evidence="1 2" key="1">
    <citation type="submission" date="2014-02" db="EMBL/GenBank/DDBJ databases">
        <title>Transposable element dynamics among asymbiotic and ectomycorrhizal Amanita fungi.</title>
        <authorList>
            <consortium name="DOE Joint Genome Institute"/>
            <person name="Hess J."/>
            <person name="Skrede I."/>
            <person name="Wolfe B."/>
            <person name="LaButti K."/>
            <person name="Ohm R.A."/>
            <person name="Grigoriev I.V."/>
            <person name="Pringle A."/>
        </authorList>
    </citation>
    <scope>NUCLEOTIDE SEQUENCE [LARGE SCALE GENOMIC DNA]</scope>
    <source>
        <strain evidence="1 2">SKay4041</strain>
    </source>
</reference>
<keyword evidence="2" id="KW-1185">Reference proteome</keyword>
<evidence type="ECO:0000313" key="2">
    <source>
        <dbReference type="Proteomes" id="UP000242287"/>
    </source>
</evidence>
<evidence type="ECO:0000313" key="1">
    <source>
        <dbReference type="EMBL" id="PFH50328.1"/>
    </source>
</evidence>
<name>A0A2A9NJS5_9AGAR</name>
<dbReference type="Gene3D" id="3.80.10.10">
    <property type="entry name" value="Ribonuclease Inhibitor"/>
    <property type="match status" value="1"/>
</dbReference>
<dbReference type="AlphaFoldDB" id="A0A2A9NJS5"/>
<dbReference type="InterPro" id="IPR032675">
    <property type="entry name" value="LRR_dom_sf"/>
</dbReference>
<accession>A0A2A9NJS5</accession>
<dbReference type="EMBL" id="KZ302006">
    <property type="protein sequence ID" value="PFH50328.1"/>
    <property type="molecule type" value="Genomic_DNA"/>
</dbReference>
<dbReference type="Proteomes" id="UP000242287">
    <property type="component" value="Unassembled WGS sequence"/>
</dbReference>
<gene>
    <name evidence="1" type="ORF">AMATHDRAFT_4063</name>
</gene>
<sequence>MMKEDSRNPLLAIPEDIKHLIRQQLLRDPEVSLSDLKTLRLVCKDFNNLFLPVVLVNLHVFGQSDIEPNECQLKALTGGTESVEAVKTSTIKDFEWLAIWHPEAVVIPILKILIILSYIIGLFTSPKETLHKISTEWTKFMSRIKFLHTKKYCLPNVYRVRWFLDRFDSKSLKVHVMKSIVGLPQLTELELHFPAEDYFTPQFLKYLNQITNLRKLTIRIFERSETNNIVYSFRDVIASSPNLTHLAINRTPDFLFFDVPNSKSIHLAHLFSAVPAERSLQLEHLLLSYPCLQGWEADKILPHIKTLKSIEICFEPDMLRPTIFKDFGASLASMGVFPIYVGTNRLFREFFDYLERHPRLVSLSIVVGNWLRRQYNANIAGILIRHWRTLECLRFLFFEFVNLLQDELCQGTLLLCTRLQFIHCKFERYYQHRVPTEDDIHKLVSRILRYPATDGNQFPAKQEVFLDTIAQLDCPVKLIIENREVYATCRRLCYESSNPVRRSLESRMFFSLEDEGIMMGLTYWHLVRREAGCVLRYVVS</sequence>
<dbReference type="OrthoDB" id="3541472at2759"/>
<protein>
    <submittedName>
        <fullName evidence="1">Uncharacterized protein</fullName>
    </submittedName>
</protein>
<organism evidence="1 2">
    <name type="scientific">Amanita thiersii Skay4041</name>
    <dbReference type="NCBI Taxonomy" id="703135"/>
    <lineage>
        <taxon>Eukaryota</taxon>
        <taxon>Fungi</taxon>
        <taxon>Dikarya</taxon>
        <taxon>Basidiomycota</taxon>
        <taxon>Agaricomycotina</taxon>
        <taxon>Agaricomycetes</taxon>
        <taxon>Agaricomycetidae</taxon>
        <taxon>Agaricales</taxon>
        <taxon>Pluteineae</taxon>
        <taxon>Amanitaceae</taxon>
        <taxon>Amanita</taxon>
    </lineage>
</organism>
<proteinExistence type="predicted"/>